<sequence>MNRSEGYLRKLQQKRLVVRSKKRGLHNGTRQSSKFGSSLEFSDYRVYQPGDDVRQIDWNVYGRTQKHYIKRFLDEQEISIAIYLDGTTSMRHIATKWHLAKELAAALSYLVLKEEDRLFFSLIPTSGTRPLKKKGSIYSKKTFLDIINLDTKAKTGEFVKLLEQSLVKKHQLSILITDGMEDISLLDSVFKKMKAFKQEIWLFQVLSTEEVSPSYSGDMKLIDSERETAVNVSMNDAILIDYQKRMERHTEELERLCRRYGGAFMQLTEERDLSTFLLRDMVKKRLIQ</sequence>
<dbReference type="Proteomes" id="UP001238088">
    <property type="component" value="Unassembled WGS sequence"/>
</dbReference>
<proteinExistence type="predicted"/>
<dbReference type="PANTHER" id="PTHR33608">
    <property type="entry name" value="BLL2464 PROTEIN"/>
    <property type="match status" value="1"/>
</dbReference>
<name>A0ABU0AHS6_9BACI</name>
<protein>
    <submittedName>
        <fullName evidence="2">Uncharacterized protein (DUF58 family)</fullName>
    </submittedName>
</protein>
<dbReference type="Pfam" id="PF01882">
    <property type="entry name" value="DUF58"/>
    <property type="match status" value="1"/>
</dbReference>
<dbReference type="InterPro" id="IPR002881">
    <property type="entry name" value="DUF58"/>
</dbReference>
<dbReference type="PANTHER" id="PTHR33608:SF7">
    <property type="entry name" value="DUF58 DOMAIN-CONTAINING PROTEIN"/>
    <property type="match status" value="1"/>
</dbReference>
<comment type="caution">
    <text evidence="2">The sequence shown here is derived from an EMBL/GenBank/DDBJ whole genome shotgun (WGS) entry which is preliminary data.</text>
</comment>
<accession>A0ABU0AHS6</accession>
<dbReference type="RefSeq" id="WP_307474523.1">
    <property type="nucleotide sequence ID" value="NZ_JAUSUB010000007.1"/>
</dbReference>
<keyword evidence="3" id="KW-1185">Reference proteome</keyword>
<organism evidence="2 3">
    <name type="scientific">Cytobacillus purgationiresistens</name>
    <dbReference type="NCBI Taxonomy" id="863449"/>
    <lineage>
        <taxon>Bacteria</taxon>
        <taxon>Bacillati</taxon>
        <taxon>Bacillota</taxon>
        <taxon>Bacilli</taxon>
        <taxon>Bacillales</taxon>
        <taxon>Bacillaceae</taxon>
        <taxon>Cytobacillus</taxon>
    </lineage>
</organism>
<evidence type="ECO:0000313" key="2">
    <source>
        <dbReference type="EMBL" id="MDQ0270261.1"/>
    </source>
</evidence>
<evidence type="ECO:0000313" key="3">
    <source>
        <dbReference type="Proteomes" id="UP001238088"/>
    </source>
</evidence>
<reference evidence="2 3" key="1">
    <citation type="submission" date="2023-07" db="EMBL/GenBank/DDBJ databases">
        <title>Genomic Encyclopedia of Type Strains, Phase IV (KMG-IV): sequencing the most valuable type-strain genomes for metagenomic binning, comparative biology and taxonomic classification.</title>
        <authorList>
            <person name="Goeker M."/>
        </authorList>
    </citation>
    <scope>NUCLEOTIDE SEQUENCE [LARGE SCALE GENOMIC DNA]</scope>
    <source>
        <strain evidence="2 3">DSM 23494</strain>
    </source>
</reference>
<dbReference type="EMBL" id="JAUSUB010000007">
    <property type="protein sequence ID" value="MDQ0270261.1"/>
    <property type="molecule type" value="Genomic_DNA"/>
</dbReference>
<evidence type="ECO:0000259" key="1">
    <source>
        <dbReference type="Pfam" id="PF01882"/>
    </source>
</evidence>
<gene>
    <name evidence="2" type="ORF">J2S17_002136</name>
</gene>
<feature type="domain" description="DUF58" evidence="1">
    <location>
        <begin position="43"/>
        <end position="251"/>
    </location>
</feature>